<dbReference type="OrthoDB" id="10263222at2759"/>
<protein>
    <submittedName>
        <fullName evidence="1">Uncharacterized protein</fullName>
    </submittedName>
</protein>
<dbReference type="PANTHER" id="PTHR15002">
    <property type="entry name" value="RIBOSOMAL BIOGENESIS PROTEIN LAS1L"/>
    <property type="match status" value="1"/>
</dbReference>
<dbReference type="GO" id="GO:0004519">
    <property type="term" value="F:endonuclease activity"/>
    <property type="evidence" value="ECO:0007669"/>
    <property type="project" value="InterPro"/>
</dbReference>
<proteinExistence type="predicted"/>
<dbReference type="GO" id="GO:0090730">
    <property type="term" value="C:Las1 complex"/>
    <property type="evidence" value="ECO:0007669"/>
    <property type="project" value="InterPro"/>
</dbReference>
<dbReference type="InterPro" id="IPR007174">
    <property type="entry name" value="Las1"/>
</dbReference>
<name>A0A0J9XDR4_GEOCN</name>
<dbReference type="GO" id="GO:0000470">
    <property type="term" value="P:maturation of LSU-rRNA"/>
    <property type="evidence" value="ECO:0007669"/>
    <property type="project" value="TreeGrafter"/>
</dbReference>
<evidence type="ECO:0000313" key="2">
    <source>
        <dbReference type="Proteomes" id="UP000242525"/>
    </source>
</evidence>
<dbReference type="AlphaFoldDB" id="A0A0J9XDR4"/>
<dbReference type="Pfam" id="PF04031">
    <property type="entry name" value="Las1"/>
    <property type="match status" value="1"/>
</dbReference>
<organism evidence="1 2">
    <name type="scientific">Geotrichum candidum</name>
    <name type="common">Oospora lactis</name>
    <name type="synonym">Dipodascus geotrichum</name>
    <dbReference type="NCBI Taxonomy" id="1173061"/>
    <lineage>
        <taxon>Eukaryota</taxon>
        <taxon>Fungi</taxon>
        <taxon>Dikarya</taxon>
        <taxon>Ascomycota</taxon>
        <taxon>Saccharomycotina</taxon>
        <taxon>Dipodascomycetes</taxon>
        <taxon>Dipodascales</taxon>
        <taxon>Dipodascaceae</taxon>
        <taxon>Geotrichum</taxon>
    </lineage>
</organism>
<comment type="caution">
    <text evidence="1">The sequence shown here is derived from an EMBL/GenBank/DDBJ whole genome shotgun (WGS) entry which is preliminary data.</text>
</comment>
<dbReference type="STRING" id="1173061.A0A0J9XDR4"/>
<gene>
    <name evidence="1" type="ORF">BN980_GECA11s00736g</name>
</gene>
<evidence type="ECO:0000313" key="1">
    <source>
        <dbReference type="EMBL" id="CDO55410.1"/>
    </source>
</evidence>
<dbReference type="PANTHER" id="PTHR15002:SF0">
    <property type="entry name" value="RIBOSOMAL BIOGENESIS PROTEIN LAS1L"/>
    <property type="match status" value="1"/>
</dbReference>
<dbReference type="GO" id="GO:0000460">
    <property type="term" value="P:maturation of 5.8S rRNA"/>
    <property type="evidence" value="ECO:0007669"/>
    <property type="project" value="TreeGrafter"/>
</dbReference>
<accession>A0A0J9XDR4</accession>
<keyword evidence="2" id="KW-1185">Reference proteome</keyword>
<dbReference type="Proteomes" id="UP000242525">
    <property type="component" value="Unassembled WGS sequence"/>
</dbReference>
<dbReference type="EMBL" id="CCBN010000011">
    <property type="protein sequence ID" value="CDO55410.1"/>
    <property type="molecule type" value="Genomic_DNA"/>
</dbReference>
<sequence>MSHYPPQLKLVPWTNEKQALYDLKRWFYPDRTGSPDLRRRALSKIKAYQTKCPLPHIVEMTSLITSAILNDEAPEADTLATRLAYSMAIVRFVNELVDALDVALPVYHLAKMLGIPLYFVEIRHTATHDELPSLELLRQVGVRARTWLWDNYWVKIEKPFAPGVFGAELETDVKTLTREWRRLRRDSLAKEVRRNDISVYGQQYWNLVNLFVQHQAGDESDMIRVFLTDNILVPTDGKSVTSRIKLYGPLLKVLAGNGFVDRVVEALMGYLVSLEGKLEIEATKVIYDALDAWAVVLFSQSEWFQDPEFVLSLVLEQIHAMSLKHLRVLITSLVEANRFILPRHLAKVRAAAQAWEGATVDKAAIEQVLTDVENSLQLSQAELSEGSTAATFWQLDSEWDPSHFIGDCA</sequence>
<dbReference type="GO" id="GO:0030687">
    <property type="term" value="C:preribosome, large subunit precursor"/>
    <property type="evidence" value="ECO:0007669"/>
    <property type="project" value="TreeGrafter"/>
</dbReference>
<reference evidence="1" key="1">
    <citation type="submission" date="2014-03" db="EMBL/GenBank/DDBJ databases">
        <authorList>
            <person name="Casaregola S."/>
        </authorList>
    </citation>
    <scope>NUCLEOTIDE SEQUENCE [LARGE SCALE GENOMIC DNA]</scope>
    <source>
        <strain evidence="1">CLIB 918</strain>
    </source>
</reference>